<dbReference type="InterPro" id="IPR051783">
    <property type="entry name" value="NAD(P)-dependent_oxidoreduct"/>
</dbReference>
<organism evidence="2 3">
    <name type="scientific">Angustibacter luteus</name>
    <dbReference type="NCBI Taxonomy" id="658456"/>
    <lineage>
        <taxon>Bacteria</taxon>
        <taxon>Bacillati</taxon>
        <taxon>Actinomycetota</taxon>
        <taxon>Actinomycetes</taxon>
        <taxon>Kineosporiales</taxon>
        <taxon>Kineosporiaceae</taxon>
    </lineage>
</organism>
<evidence type="ECO:0000313" key="2">
    <source>
        <dbReference type="EMBL" id="MFC6005580.1"/>
    </source>
</evidence>
<dbReference type="InterPro" id="IPR001509">
    <property type="entry name" value="Epimerase_deHydtase"/>
</dbReference>
<dbReference type="InterPro" id="IPR036291">
    <property type="entry name" value="NAD(P)-bd_dom_sf"/>
</dbReference>
<dbReference type="Pfam" id="PF01370">
    <property type="entry name" value="Epimerase"/>
    <property type="match status" value="1"/>
</dbReference>
<sequence>MRVAVTGASGLVGGQVAAAAAAAGHEVRGVVRRRGSVAAQGIETVRAPLEDPSALRSAFAGCDAVVHCAAVYAFDADRAAEVERVNTTGTVSVVQAAADAGVQRVVVTSSSVTRGSSRTAAPRTELDVLGDEPAPTYYASKVEQERVALQTGQRCGVPVVLALPTVVLGGPAQRLLPSNAIVLRYLLDATRSTYPGGCNVVDARDVALGHLLLLERGVPGERYLLGGQNVSWRTLHATVAELAGLPGPFLEVPRPVAQAVARVAGGWSRLTSSAPLVTLDEADTVGRWYWYDHGRAALLGYAPRSARDAVAASLAWLLVGEHVPRWVREGLSLSPDVRAARPLVPRPL</sequence>
<dbReference type="RefSeq" id="WP_345716466.1">
    <property type="nucleotide sequence ID" value="NZ_BAABFP010000005.1"/>
</dbReference>
<name>A0ABW1J9E6_9ACTN</name>
<dbReference type="EMBL" id="JBHSRD010000002">
    <property type="protein sequence ID" value="MFC6005580.1"/>
    <property type="molecule type" value="Genomic_DNA"/>
</dbReference>
<protein>
    <submittedName>
        <fullName evidence="2">NAD-dependent epimerase/dehydratase family protein</fullName>
    </submittedName>
</protein>
<accession>A0ABW1J9E6</accession>
<evidence type="ECO:0000259" key="1">
    <source>
        <dbReference type="Pfam" id="PF01370"/>
    </source>
</evidence>
<reference evidence="3" key="1">
    <citation type="journal article" date="2019" name="Int. J. Syst. Evol. Microbiol.">
        <title>The Global Catalogue of Microorganisms (GCM) 10K type strain sequencing project: providing services to taxonomists for standard genome sequencing and annotation.</title>
        <authorList>
            <consortium name="The Broad Institute Genomics Platform"/>
            <consortium name="The Broad Institute Genome Sequencing Center for Infectious Disease"/>
            <person name="Wu L."/>
            <person name="Ma J."/>
        </authorList>
    </citation>
    <scope>NUCLEOTIDE SEQUENCE [LARGE SCALE GENOMIC DNA]</scope>
    <source>
        <strain evidence="3">KACC 14249</strain>
    </source>
</reference>
<dbReference type="SUPFAM" id="SSF51735">
    <property type="entry name" value="NAD(P)-binding Rossmann-fold domains"/>
    <property type="match status" value="1"/>
</dbReference>
<dbReference type="Proteomes" id="UP001596189">
    <property type="component" value="Unassembled WGS sequence"/>
</dbReference>
<evidence type="ECO:0000313" key="3">
    <source>
        <dbReference type="Proteomes" id="UP001596189"/>
    </source>
</evidence>
<dbReference type="Gene3D" id="3.40.50.720">
    <property type="entry name" value="NAD(P)-binding Rossmann-like Domain"/>
    <property type="match status" value="1"/>
</dbReference>
<feature type="domain" description="NAD-dependent epimerase/dehydratase" evidence="1">
    <location>
        <begin position="3"/>
        <end position="226"/>
    </location>
</feature>
<gene>
    <name evidence="2" type="ORF">ACFQDO_00415</name>
</gene>
<keyword evidence="3" id="KW-1185">Reference proteome</keyword>
<dbReference type="PANTHER" id="PTHR48079:SF6">
    <property type="entry name" value="NAD(P)-BINDING DOMAIN-CONTAINING PROTEIN-RELATED"/>
    <property type="match status" value="1"/>
</dbReference>
<dbReference type="PANTHER" id="PTHR48079">
    <property type="entry name" value="PROTEIN YEEZ"/>
    <property type="match status" value="1"/>
</dbReference>
<proteinExistence type="predicted"/>
<comment type="caution">
    <text evidence="2">The sequence shown here is derived from an EMBL/GenBank/DDBJ whole genome shotgun (WGS) entry which is preliminary data.</text>
</comment>